<dbReference type="Proteomes" id="UP000886804">
    <property type="component" value="Unassembled WGS sequence"/>
</dbReference>
<dbReference type="AlphaFoldDB" id="A0A9D2L7C4"/>
<feature type="coiled-coil region" evidence="1">
    <location>
        <begin position="22"/>
        <end position="116"/>
    </location>
</feature>
<proteinExistence type="predicted"/>
<organism evidence="3 4">
    <name type="scientific">Candidatus Enterocloster faecavium</name>
    <dbReference type="NCBI Taxonomy" id="2838560"/>
    <lineage>
        <taxon>Bacteria</taxon>
        <taxon>Bacillati</taxon>
        <taxon>Bacillota</taxon>
        <taxon>Clostridia</taxon>
        <taxon>Lachnospirales</taxon>
        <taxon>Lachnospiraceae</taxon>
        <taxon>Enterocloster</taxon>
    </lineage>
</organism>
<evidence type="ECO:0000313" key="4">
    <source>
        <dbReference type="Proteomes" id="UP000886804"/>
    </source>
</evidence>
<feature type="transmembrane region" description="Helical" evidence="2">
    <location>
        <begin position="175"/>
        <end position="195"/>
    </location>
</feature>
<accession>A0A9D2L7C4</accession>
<keyword evidence="2" id="KW-0472">Membrane</keyword>
<evidence type="ECO:0000313" key="3">
    <source>
        <dbReference type="EMBL" id="HJB07362.1"/>
    </source>
</evidence>
<evidence type="ECO:0000256" key="2">
    <source>
        <dbReference type="SAM" id="Phobius"/>
    </source>
</evidence>
<name>A0A9D2L7C4_9FIRM</name>
<comment type="caution">
    <text evidence="3">The sequence shown here is derived from an EMBL/GenBank/DDBJ whole genome shotgun (WGS) entry which is preliminary data.</text>
</comment>
<feature type="coiled-coil region" evidence="1">
    <location>
        <begin position="242"/>
        <end position="310"/>
    </location>
</feature>
<feature type="transmembrane region" description="Helical" evidence="2">
    <location>
        <begin position="147"/>
        <end position="169"/>
    </location>
</feature>
<reference evidence="3" key="1">
    <citation type="journal article" date="2021" name="PeerJ">
        <title>Extensive microbial diversity within the chicken gut microbiome revealed by metagenomics and culture.</title>
        <authorList>
            <person name="Gilroy R."/>
            <person name="Ravi A."/>
            <person name="Getino M."/>
            <person name="Pursley I."/>
            <person name="Horton D.L."/>
            <person name="Alikhan N.F."/>
            <person name="Baker D."/>
            <person name="Gharbi K."/>
            <person name="Hall N."/>
            <person name="Watson M."/>
            <person name="Adriaenssens E.M."/>
            <person name="Foster-Nyarko E."/>
            <person name="Jarju S."/>
            <person name="Secka A."/>
            <person name="Antonio M."/>
            <person name="Oren A."/>
            <person name="Chaudhuri R.R."/>
            <person name="La Ragione R."/>
            <person name="Hildebrand F."/>
            <person name="Pallen M.J."/>
        </authorList>
    </citation>
    <scope>NUCLEOTIDE SEQUENCE</scope>
    <source>
        <strain evidence="3">CHK188-4685</strain>
    </source>
</reference>
<keyword evidence="2" id="KW-1133">Transmembrane helix</keyword>
<evidence type="ECO:0000256" key="1">
    <source>
        <dbReference type="SAM" id="Coils"/>
    </source>
</evidence>
<keyword evidence="1" id="KW-0175">Coiled coil</keyword>
<gene>
    <name evidence="3" type="ORF">H9716_05785</name>
</gene>
<keyword evidence="2" id="KW-0812">Transmembrane</keyword>
<evidence type="ECO:0008006" key="5">
    <source>
        <dbReference type="Google" id="ProtNLM"/>
    </source>
</evidence>
<dbReference type="EMBL" id="DWYS01000067">
    <property type="protein sequence ID" value="HJB07362.1"/>
    <property type="molecule type" value="Genomic_DNA"/>
</dbReference>
<protein>
    <recommendedName>
        <fullName evidence="5">ATPase involved in DNA repair</fullName>
    </recommendedName>
</protein>
<reference evidence="3" key="2">
    <citation type="submission" date="2021-04" db="EMBL/GenBank/DDBJ databases">
        <authorList>
            <person name="Gilroy R."/>
        </authorList>
    </citation>
    <scope>NUCLEOTIDE SEQUENCE</scope>
    <source>
        <strain evidence="3">CHK188-4685</strain>
    </source>
</reference>
<sequence length="365" mass="42116">MATAITDYVKFLTQARVAVDSLNCDQNTRDQMAAEAKRLDRELEAAKKAMTDQIAQTARKRREEISSGYDKEIAKGQEKLRKARLSREKAKNKGVKERIADETSELREQNRKLKLQMRTCFQQNQVPFYCNSTLYYALYSPRGLKEILILLLSVLICFLALPCLIYFMIPGRHSWYLAAVYFVDVVLFGGLYVVIGNRTKLTYQAALKEGRAIRNTLRSNQKKIRVITHSIEKDGNEDIYNLEKYDDEISCVENELAQIAERKKEALNTFETVTKNIISDEITEHHMGKIQELEQKKAENQMGLRELDARIREENIYITDTFGPYLGQEFLKPERLAELARLIQDGSATNLTEAMELYQKQESNS</sequence>